<dbReference type="GO" id="GO:0005829">
    <property type="term" value="C:cytosol"/>
    <property type="evidence" value="ECO:0007669"/>
    <property type="project" value="TreeGrafter"/>
</dbReference>
<evidence type="ECO:0000256" key="6">
    <source>
        <dbReference type="HAMAP-Rule" id="MF_02040"/>
    </source>
</evidence>
<comment type="caution">
    <text evidence="7">The sequence shown here is derived from an EMBL/GenBank/DDBJ whole genome shotgun (WGS) entry which is preliminary data.</text>
</comment>
<name>A0A7V5U2M0_9BACT</name>
<evidence type="ECO:0000256" key="4">
    <source>
        <dbReference type="ARBA" id="ARBA00023004"/>
    </source>
</evidence>
<dbReference type="Proteomes" id="UP000886101">
    <property type="component" value="Unassembled WGS sequence"/>
</dbReference>
<evidence type="ECO:0000313" key="7">
    <source>
        <dbReference type="EMBL" id="HHI97211.1"/>
    </source>
</evidence>
<dbReference type="GO" id="GO:0016226">
    <property type="term" value="P:iron-sulfur cluster assembly"/>
    <property type="evidence" value="ECO:0007669"/>
    <property type="project" value="InterPro"/>
</dbReference>
<keyword evidence="5 6" id="KW-0411">Iron-sulfur</keyword>
<dbReference type="Pfam" id="PF10609">
    <property type="entry name" value="ParA"/>
    <property type="match status" value="1"/>
</dbReference>
<dbReference type="SUPFAM" id="SSF53146">
    <property type="entry name" value="Nitrogenase accessory factor-like"/>
    <property type="match status" value="1"/>
</dbReference>
<dbReference type="InterPro" id="IPR033756">
    <property type="entry name" value="YlxH/NBP35"/>
</dbReference>
<keyword evidence="1 6" id="KW-0479">Metal-binding</keyword>
<dbReference type="GO" id="GO:0005524">
    <property type="term" value="F:ATP binding"/>
    <property type="evidence" value="ECO:0007669"/>
    <property type="project" value="UniProtKB-UniRule"/>
</dbReference>
<comment type="similarity">
    <text evidence="6">Belongs to the Mrp/NBP35 ATP-binding proteins family.</text>
</comment>
<evidence type="ECO:0000256" key="1">
    <source>
        <dbReference type="ARBA" id="ARBA00022723"/>
    </source>
</evidence>
<keyword evidence="3 6" id="KW-0067">ATP-binding</keyword>
<feature type="binding site" evidence="6">
    <location>
        <begin position="42"/>
        <end position="49"/>
    </location>
    <ligand>
        <name>ATP</name>
        <dbReference type="ChEBI" id="CHEBI:30616"/>
    </ligand>
</feature>
<reference evidence="7" key="1">
    <citation type="journal article" date="2020" name="mSystems">
        <title>Genome- and Community-Level Interaction Insights into Carbon Utilization and Element Cycling Functions of Hydrothermarchaeota in Hydrothermal Sediment.</title>
        <authorList>
            <person name="Zhou Z."/>
            <person name="Liu Y."/>
            <person name="Xu W."/>
            <person name="Pan J."/>
            <person name="Luo Z.H."/>
            <person name="Li M."/>
        </authorList>
    </citation>
    <scope>NUCLEOTIDE SEQUENCE [LARGE SCALE GENOMIC DNA]</scope>
    <source>
        <strain evidence="7">HyVt-533</strain>
    </source>
</reference>
<evidence type="ECO:0000256" key="2">
    <source>
        <dbReference type="ARBA" id="ARBA00022741"/>
    </source>
</evidence>
<dbReference type="InterPro" id="IPR000808">
    <property type="entry name" value="Mrp-like_CS"/>
</dbReference>
<dbReference type="EMBL" id="DROK01000148">
    <property type="protein sequence ID" value="HHI97211.1"/>
    <property type="molecule type" value="Genomic_DNA"/>
</dbReference>
<keyword evidence="6" id="KW-0378">Hydrolase</keyword>
<dbReference type="InterPro" id="IPR027417">
    <property type="entry name" value="P-loop_NTPase"/>
</dbReference>
<gene>
    <name evidence="7" type="ORF">ENJ96_05100</name>
</gene>
<dbReference type="FunFam" id="3.40.50.300:FF:001119">
    <property type="entry name" value="Iron-sulfur cluster carrier protein"/>
    <property type="match status" value="1"/>
</dbReference>
<dbReference type="SUPFAM" id="SSF52540">
    <property type="entry name" value="P-loop containing nucleoside triphosphate hydrolases"/>
    <property type="match status" value="1"/>
</dbReference>
<dbReference type="AlphaFoldDB" id="A0A7V5U2M0"/>
<comment type="function">
    <text evidence="6">Binds and transfers iron-sulfur (Fe-S) clusters to target apoproteins. Can hydrolyze ATP.</text>
</comment>
<protein>
    <recommendedName>
        <fullName evidence="6">Iron-sulfur cluster carrier protein</fullName>
    </recommendedName>
</protein>
<accession>A0A7V5U2M0</accession>
<dbReference type="GO" id="GO:0016887">
    <property type="term" value="F:ATP hydrolysis activity"/>
    <property type="evidence" value="ECO:0007669"/>
    <property type="project" value="UniProtKB-UniRule"/>
</dbReference>
<dbReference type="GO" id="GO:0051536">
    <property type="term" value="F:iron-sulfur cluster binding"/>
    <property type="evidence" value="ECO:0007669"/>
    <property type="project" value="UniProtKB-UniRule"/>
</dbReference>
<evidence type="ECO:0000256" key="3">
    <source>
        <dbReference type="ARBA" id="ARBA00022840"/>
    </source>
</evidence>
<dbReference type="GO" id="GO:0046872">
    <property type="term" value="F:metal ion binding"/>
    <property type="evidence" value="ECO:0007669"/>
    <property type="project" value="UniProtKB-KW"/>
</dbReference>
<keyword evidence="2 6" id="KW-0547">Nucleotide-binding</keyword>
<proteinExistence type="inferred from homology"/>
<keyword evidence="4 6" id="KW-0408">Iron</keyword>
<comment type="subunit">
    <text evidence="6">Homodimer.</text>
</comment>
<dbReference type="Gene3D" id="3.40.50.300">
    <property type="entry name" value="P-loop containing nucleotide triphosphate hydrolases"/>
    <property type="match status" value="1"/>
</dbReference>
<dbReference type="CDD" id="cd02037">
    <property type="entry name" value="Mrp_NBP35"/>
    <property type="match status" value="1"/>
</dbReference>
<dbReference type="InterPro" id="IPR036105">
    <property type="entry name" value="DiNase_FeMo-co_biosyn_sf"/>
</dbReference>
<dbReference type="Gene3D" id="3.30.420.130">
    <property type="entry name" value="Dinitrogenase iron-molybdenum cofactor biosynthesis domain"/>
    <property type="match status" value="1"/>
</dbReference>
<evidence type="ECO:0000256" key="5">
    <source>
        <dbReference type="ARBA" id="ARBA00023014"/>
    </source>
</evidence>
<sequence length="395" mass="43314">MAETIPGLTAQGGERSAILEHQERRLQEQLAKIRHKIMVMSGKGGVGKSSVAVNLAIGLSLQDFMVGLLDVDLHGPNVPKMLGLRRGRLQRRPDGRIGAIVYSPNLKFLSIEPLLPQEDAAVIWRGPLKISAIRQFIADIDWGKLDYLIIDAPPGTGDEPLTVAKTIPDAYALLVTTPQEVSLIDVRKSYNFCRKVKMRILGLVENMSGFICPHCGKEVDLFKRGGGERLAEELGIKFLGRIPVDPRIVAAGDAGKPVIAAYPESKTAEAFEELVRNVVAATEEFFRDVEEGRYMRLAVPVEGPVVAESLEGADLFALYDVEKGQVKVKDVAKKPEDSPLDLWLKEQVVTHLIVPQIPEELKQKLTNIGVRLVEGVAPKTKADLAVQDYLAGIIK</sequence>
<dbReference type="InterPro" id="IPR019591">
    <property type="entry name" value="Mrp/NBP35_ATP-bd"/>
</dbReference>
<dbReference type="PANTHER" id="PTHR23264:SF19">
    <property type="entry name" value="CYTOSOLIC FE-S CLUSTER ASSEMBLY FACTOR NUBP2"/>
    <property type="match status" value="1"/>
</dbReference>
<dbReference type="PROSITE" id="PS01215">
    <property type="entry name" value="MRP"/>
    <property type="match status" value="1"/>
</dbReference>
<dbReference type="HAMAP" id="MF_02040">
    <property type="entry name" value="Mrp_NBP35"/>
    <property type="match status" value="1"/>
</dbReference>
<dbReference type="PANTHER" id="PTHR23264">
    <property type="entry name" value="NUCLEOTIDE-BINDING PROTEIN NBP35 YEAST -RELATED"/>
    <property type="match status" value="1"/>
</dbReference>
<organism evidence="7">
    <name type="scientific">Thermodesulfatator atlanticus</name>
    <dbReference type="NCBI Taxonomy" id="501497"/>
    <lineage>
        <taxon>Bacteria</taxon>
        <taxon>Pseudomonadati</taxon>
        <taxon>Thermodesulfobacteriota</taxon>
        <taxon>Thermodesulfobacteria</taxon>
        <taxon>Thermodesulfobacteriales</taxon>
        <taxon>Thermodesulfatatoraceae</taxon>
        <taxon>Thermodesulfatator</taxon>
    </lineage>
</organism>
<dbReference type="GO" id="GO:0140663">
    <property type="term" value="F:ATP-dependent FeS chaperone activity"/>
    <property type="evidence" value="ECO:0007669"/>
    <property type="project" value="InterPro"/>
</dbReference>